<dbReference type="InterPro" id="IPR031142">
    <property type="entry name" value="SPX_prot"/>
</dbReference>
<evidence type="ECO:0000313" key="3">
    <source>
        <dbReference type="Proteomes" id="UP000825729"/>
    </source>
</evidence>
<reference evidence="2 3" key="1">
    <citation type="submission" date="2021-07" db="EMBL/GenBank/DDBJ databases">
        <title>The Aristolochia fimbriata genome: insights into angiosperm evolution, floral development and chemical biosynthesis.</title>
        <authorList>
            <person name="Jiao Y."/>
        </authorList>
    </citation>
    <scope>NUCLEOTIDE SEQUENCE [LARGE SCALE GENOMIC DNA]</scope>
    <source>
        <strain evidence="2">IBCAS-2021</strain>
        <tissue evidence="2">Leaf</tissue>
    </source>
</reference>
<accession>A0AAV7F9P8</accession>
<dbReference type="Pfam" id="PF03105">
    <property type="entry name" value="SPX"/>
    <property type="match status" value="2"/>
</dbReference>
<dbReference type="PROSITE" id="PS51382">
    <property type="entry name" value="SPX"/>
    <property type="match status" value="1"/>
</dbReference>
<sequence>MKFGKWLKQQIEESLPEWRDQFLAYKDLKKLVNLICAAPHLAENAQAEADFRYLLNAEMDKFNDFVEEKEEDFIIRQRELQVWLQTINALLGPNGVRPSGAEYREEMRKIIKDIVDFHGEMVLLMNYSIVNYTGLSKIAKKYDKRTGRPLRLPFIKTVLEQPFFTTSMISKLVKECENTMDAVFPFTEEEENGNGENYRTMAVEATEQIIFRNTVAALKNMKEMRRTSSTYGPLSLPPLNLPEFDFVHSFQLQSPVSIL</sequence>
<dbReference type="CDD" id="cd14481">
    <property type="entry name" value="SPX_AtSPX1_like"/>
    <property type="match status" value="1"/>
</dbReference>
<protein>
    <recommendedName>
        <fullName evidence="1">SPX domain-containing protein</fullName>
    </recommendedName>
</protein>
<dbReference type="AlphaFoldDB" id="A0AAV7F9P8"/>
<keyword evidence="3" id="KW-1185">Reference proteome</keyword>
<dbReference type="InterPro" id="IPR004331">
    <property type="entry name" value="SPX_dom"/>
</dbReference>
<dbReference type="PANTHER" id="PTHR45978">
    <property type="entry name" value="SPX DOMAIN-CONTAINING PROTEIN 3"/>
    <property type="match status" value="1"/>
</dbReference>
<proteinExistence type="predicted"/>
<dbReference type="Proteomes" id="UP000825729">
    <property type="component" value="Unassembled WGS sequence"/>
</dbReference>
<dbReference type="PANTHER" id="PTHR45978:SF2">
    <property type="entry name" value="SPX DOMAIN-CONTAINING PROTEIN 3"/>
    <property type="match status" value="1"/>
</dbReference>
<dbReference type="EMBL" id="JAINDJ010000002">
    <property type="protein sequence ID" value="KAG9456762.1"/>
    <property type="molecule type" value="Genomic_DNA"/>
</dbReference>
<evidence type="ECO:0000259" key="1">
    <source>
        <dbReference type="PROSITE" id="PS51382"/>
    </source>
</evidence>
<feature type="domain" description="SPX" evidence="1">
    <location>
        <begin position="1"/>
        <end position="156"/>
    </location>
</feature>
<gene>
    <name evidence="2" type="ORF">H6P81_001270</name>
</gene>
<dbReference type="GO" id="GO:0016036">
    <property type="term" value="P:cellular response to phosphate starvation"/>
    <property type="evidence" value="ECO:0007669"/>
    <property type="project" value="InterPro"/>
</dbReference>
<organism evidence="2 3">
    <name type="scientific">Aristolochia fimbriata</name>
    <name type="common">White veined hardy Dutchman's pipe vine</name>
    <dbReference type="NCBI Taxonomy" id="158543"/>
    <lineage>
        <taxon>Eukaryota</taxon>
        <taxon>Viridiplantae</taxon>
        <taxon>Streptophyta</taxon>
        <taxon>Embryophyta</taxon>
        <taxon>Tracheophyta</taxon>
        <taxon>Spermatophyta</taxon>
        <taxon>Magnoliopsida</taxon>
        <taxon>Magnoliidae</taxon>
        <taxon>Piperales</taxon>
        <taxon>Aristolochiaceae</taxon>
        <taxon>Aristolochia</taxon>
    </lineage>
</organism>
<evidence type="ECO:0000313" key="2">
    <source>
        <dbReference type="EMBL" id="KAG9456762.1"/>
    </source>
</evidence>
<name>A0AAV7F9P8_ARIFI</name>
<comment type="caution">
    <text evidence="2">The sequence shown here is derived from an EMBL/GenBank/DDBJ whole genome shotgun (WGS) entry which is preliminary data.</text>
</comment>